<name>A0AAE0WVC8_9PEZI</name>
<reference evidence="2" key="1">
    <citation type="submission" date="2023-07" db="EMBL/GenBank/DDBJ databases">
        <title>Black Yeasts Isolated from many extreme environments.</title>
        <authorList>
            <person name="Coleine C."/>
            <person name="Stajich J.E."/>
            <person name="Selbmann L."/>
        </authorList>
    </citation>
    <scope>NUCLEOTIDE SEQUENCE</scope>
    <source>
        <strain evidence="2">CCFEE 5485</strain>
    </source>
</reference>
<gene>
    <name evidence="2" type="ORF">LTR78_001316</name>
</gene>
<comment type="caution">
    <text evidence="2">The sequence shown here is derived from an EMBL/GenBank/DDBJ whole genome shotgun (WGS) entry which is preliminary data.</text>
</comment>
<evidence type="ECO:0000313" key="3">
    <source>
        <dbReference type="Proteomes" id="UP001274830"/>
    </source>
</evidence>
<organism evidence="2 3">
    <name type="scientific">Recurvomyces mirabilis</name>
    <dbReference type="NCBI Taxonomy" id="574656"/>
    <lineage>
        <taxon>Eukaryota</taxon>
        <taxon>Fungi</taxon>
        <taxon>Dikarya</taxon>
        <taxon>Ascomycota</taxon>
        <taxon>Pezizomycotina</taxon>
        <taxon>Dothideomycetes</taxon>
        <taxon>Dothideomycetidae</taxon>
        <taxon>Mycosphaerellales</taxon>
        <taxon>Teratosphaeriaceae</taxon>
        <taxon>Recurvomyces</taxon>
    </lineage>
</organism>
<evidence type="ECO:0000259" key="1">
    <source>
        <dbReference type="Pfam" id="PF01738"/>
    </source>
</evidence>
<dbReference type="PANTHER" id="PTHR17630">
    <property type="entry name" value="DIENELACTONE HYDROLASE"/>
    <property type="match status" value="1"/>
</dbReference>
<dbReference type="Proteomes" id="UP001274830">
    <property type="component" value="Unassembled WGS sequence"/>
</dbReference>
<dbReference type="Pfam" id="PF01738">
    <property type="entry name" value="DLH"/>
    <property type="match status" value="1"/>
</dbReference>
<accession>A0AAE0WVC8</accession>
<keyword evidence="3" id="KW-1185">Reference proteome</keyword>
<feature type="domain" description="Dienelactone hydrolase" evidence="1">
    <location>
        <begin position="37"/>
        <end position="246"/>
    </location>
</feature>
<sequence length="251" mass="28595">MSNEGQFLAKPSGECCMKGTIHEGHPRGTYESIASVNTYVARPDPSKANGNIVLYFPDVWGHFTNGLLIVDGFADAGYLTLALDYFRDDPVWKHRKNRKDRSDPTFDYEAWKVKHTTYADEYVPKWVGVVKEKYGCPETKFACVGYCFGAPYVCNELAKTTVVAGAFAHPAFLKDDHFANLQKIDHTFETASRRKALDIMQEAKKTYQLQLFSGVEHGFALRGDLDDPYQRYVKEQSLQGIVQWFDYWLST</sequence>
<dbReference type="InterPro" id="IPR002925">
    <property type="entry name" value="Dienelactn_hydro"/>
</dbReference>
<dbReference type="GO" id="GO:0016787">
    <property type="term" value="F:hydrolase activity"/>
    <property type="evidence" value="ECO:0007669"/>
    <property type="project" value="InterPro"/>
</dbReference>
<dbReference type="PANTHER" id="PTHR17630:SF44">
    <property type="entry name" value="PROTEIN AIM2"/>
    <property type="match status" value="1"/>
</dbReference>
<proteinExistence type="predicted"/>
<dbReference type="InterPro" id="IPR029058">
    <property type="entry name" value="AB_hydrolase_fold"/>
</dbReference>
<dbReference type="EMBL" id="JAUTXT010000003">
    <property type="protein sequence ID" value="KAK3678863.1"/>
    <property type="molecule type" value="Genomic_DNA"/>
</dbReference>
<dbReference type="AlphaFoldDB" id="A0AAE0WVC8"/>
<dbReference type="Gene3D" id="3.40.50.1820">
    <property type="entry name" value="alpha/beta hydrolase"/>
    <property type="match status" value="1"/>
</dbReference>
<evidence type="ECO:0000313" key="2">
    <source>
        <dbReference type="EMBL" id="KAK3678863.1"/>
    </source>
</evidence>
<dbReference type="SUPFAM" id="SSF53474">
    <property type="entry name" value="alpha/beta-Hydrolases"/>
    <property type="match status" value="1"/>
</dbReference>
<protein>
    <recommendedName>
        <fullName evidence="1">Dienelactone hydrolase domain-containing protein</fullName>
    </recommendedName>
</protein>